<comment type="caution">
    <text evidence="1">The sequence shown here is derived from an EMBL/GenBank/DDBJ whole genome shotgun (WGS) entry which is preliminary data.</text>
</comment>
<reference evidence="2" key="1">
    <citation type="journal article" date="2019" name="Int. J. Syst. Evol. Microbiol.">
        <title>The Global Catalogue of Microorganisms (GCM) 10K type strain sequencing project: providing services to taxonomists for standard genome sequencing and annotation.</title>
        <authorList>
            <consortium name="The Broad Institute Genomics Platform"/>
            <consortium name="The Broad Institute Genome Sequencing Center for Infectious Disease"/>
            <person name="Wu L."/>
            <person name="Ma J."/>
        </authorList>
    </citation>
    <scope>NUCLEOTIDE SEQUENCE [LARGE SCALE GENOMIC DNA]</scope>
    <source>
        <strain evidence="2">NBRC 112502</strain>
    </source>
</reference>
<dbReference type="EMBL" id="BSOS01000057">
    <property type="protein sequence ID" value="GLR67113.1"/>
    <property type="molecule type" value="Genomic_DNA"/>
</dbReference>
<evidence type="ECO:0000313" key="2">
    <source>
        <dbReference type="Proteomes" id="UP001156641"/>
    </source>
</evidence>
<keyword evidence="2" id="KW-1185">Reference proteome</keyword>
<evidence type="ECO:0000313" key="1">
    <source>
        <dbReference type="EMBL" id="GLR67113.1"/>
    </source>
</evidence>
<sequence>MPACRHELITEFNSSLLSQRYSPVVARNYCTYASGFLDYLGPRAILIADVIDVQVE</sequence>
<proteinExistence type="predicted"/>
<gene>
    <name evidence="1" type="ORF">GCM10010909_17940</name>
</gene>
<name>A0ABQ6AA49_9PROT</name>
<accession>A0ABQ6AA49</accession>
<protein>
    <submittedName>
        <fullName evidence="1">Uncharacterized protein</fullName>
    </submittedName>
</protein>
<dbReference type="Proteomes" id="UP001156641">
    <property type="component" value="Unassembled WGS sequence"/>
</dbReference>
<organism evidence="1 2">
    <name type="scientific">Acidocella aquatica</name>
    <dbReference type="NCBI Taxonomy" id="1922313"/>
    <lineage>
        <taxon>Bacteria</taxon>
        <taxon>Pseudomonadati</taxon>
        <taxon>Pseudomonadota</taxon>
        <taxon>Alphaproteobacteria</taxon>
        <taxon>Acetobacterales</taxon>
        <taxon>Acidocellaceae</taxon>
        <taxon>Acidocella</taxon>
    </lineage>
</organism>